<dbReference type="InterPro" id="IPR051425">
    <property type="entry name" value="Formin_Homology"/>
</dbReference>
<dbReference type="InterPro" id="IPR042201">
    <property type="entry name" value="FH2_Formin_sf"/>
</dbReference>
<dbReference type="EMBL" id="HBFP01008594">
    <property type="protein sequence ID" value="CAD8821758.1"/>
    <property type="molecule type" value="Transcribed_RNA"/>
</dbReference>
<dbReference type="InterPro" id="IPR015425">
    <property type="entry name" value="FH2_Formin"/>
</dbReference>
<evidence type="ECO:0000259" key="2">
    <source>
        <dbReference type="PROSITE" id="PS51444"/>
    </source>
</evidence>
<evidence type="ECO:0000256" key="1">
    <source>
        <dbReference type="SAM" id="MobiDB-lite"/>
    </source>
</evidence>
<gene>
    <name evidence="3" type="ORF">TOLI1172_LOCUS6154</name>
</gene>
<protein>
    <recommendedName>
        <fullName evidence="2">FH2 domain-containing protein</fullName>
    </recommendedName>
</protein>
<feature type="compositionally biased region" description="Low complexity" evidence="1">
    <location>
        <begin position="881"/>
        <end position="891"/>
    </location>
</feature>
<organism evidence="3">
    <name type="scientific">Timspurckia oligopyrenoides</name>
    <dbReference type="NCBI Taxonomy" id="708627"/>
    <lineage>
        <taxon>Eukaryota</taxon>
        <taxon>Rhodophyta</taxon>
        <taxon>Bangiophyceae</taxon>
        <taxon>Porphyridiales</taxon>
        <taxon>Porphyridiaceae</taxon>
        <taxon>Timspurckia</taxon>
    </lineage>
</organism>
<dbReference type="SMART" id="SM00498">
    <property type="entry name" value="FH2"/>
    <property type="match status" value="1"/>
</dbReference>
<dbReference type="Gene3D" id="1.20.58.2220">
    <property type="entry name" value="Formin, FH2 domain"/>
    <property type="match status" value="2"/>
</dbReference>
<dbReference type="AlphaFoldDB" id="A0A7S0ZH98"/>
<sequence length="936" mass="104965">MFERNDEDLVLFDDAGSFMYVADPVRHGRKAGIPALNNQDLLKITSFRYVPKDTKKASNIPSDTVKSASLQEEKEITNEKLVANSHTVEKVEQEQNLVREFQDSLGVSEKKLVALHWNKIGPAFIPGSGWPEIGKFNRLIQVDTEEVDRIFSRVVHRTELAKETELQADVLPYKRRLGISIVLSSLKMSARDLLSAVLDASVLSLDEERVSAMLAVCPTDEERELFAQNAHLIDRMDETEQFVMALCSVPTLRLALLAALRKCTLARDFDAFAARMKCVAEACKEILESSRLAPLLQVVLALGNWMNSESTSLRDAAAIKIDHVLMLASSKSQHGDLSLFDVLVDKLMQSYPELIQLREELPTVISSADRLELDTLKEQFQALQDSAKEMLDVREIASKDAQLSRVYYLELARFLGSSGGLKKVSMAEKMYDKVNERAERVMNLFCERNAKSVSRQTEVLFSLVQLCEQLEEARNRCLIRRKKSIDIHELPETADDSASSSLRPIHWVKINERLITPDSVWSKVEKKSAQAMKFDTKLIAFYFSKVDRTAQVVQEDKNESEKSISVIDSRRKHNVAILLATIQLSSDEALRLVDEPLRGIEENEEVLAALAQIAPDENEQQALLAVEKSRLDSVESYLYELAKAPAIAKNENFTGNHVKERFEALLMAQSISSNAQLLLHDMNDISRASAEIMKSEKLKRVLSLVLVFGNYLNSSNPSRANAQGFKLDGLSGLQLTKSPLKGITLLEYVVRLVQKQSPGVLPMDDELQSVSIASNHNVDCMYQVFHDIQSSLSSIRTEYGSMIESKLKKWESEVIQVENGLKFNENQLLELCVFGGEKNITSNVRRGVKRAMELISSVDAFMKDTQQIMIYAIEHYIHSGSSKSKGTSSSSNTPGPHAEQEETSNQNRNPTNTARINPNPNQVSASAAMSFYIRAK</sequence>
<evidence type="ECO:0000313" key="3">
    <source>
        <dbReference type="EMBL" id="CAD8821758.1"/>
    </source>
</evidence>
<reference evidence="3" key="1">
    <citation type="submission" date="2021-01" db="EMBL/GenBank/DDBJ databases">
        <authorList>
            <person name="Corre E."/>
            <person name="Pelletier E."/>
            <person name="Niang G."/>
            <person name="Scheremetjew M."/>
            <person name="Finn R."/>
            <person name="Kale V."/>
            <person name="Holt S."/>
            <person name="Cochrane G."/>
            <person name="Meng A."/>
            <person name="Brown T."/>
            <person name="Cohen L."/>
        </authorList>
    </citation>
    <scope>NUCLEOTIDE SEQUENCE</scope>
    <source>
        <strain evidence="3">CCMP3278</strain>
    </source>
</reference>
<dbReference type="Pfam" id="PF02181">
    <property type="entry name" value="FH2"/>
    <property type="match status" value="2"/>
</dbReference>
<feature type="region of interest" description="Disordered" evidence="1">
    <location>
        <begin position="881"/>
        <end position="923"/>
    </location>
</feature>
<feature type="domain" description="FH2" evidence="2">
    <location>
        <begin position="102"/>
        <end position="496"/>
    </location>
</feature>
<name>A0A7S0ZH98_9RHOD</name>
<accession>A0A7S0ZH98</accession>
<proteinExistence type="predicted"/>
<feature type="compositionally biased region" description="Polar residues" evidence="1">
    <location>
        <begin position="903"/>
        <end position="923"/>
    </location>
</feature>
<dbReference type="PANTHER" id="PTHR45725:SF1">
    <property type="entry name" value="DISHEVELLED ASSOCIATED ACTIVATOR OF MORPHOGENESIS, ISOFORM D"/>
    <property type="match status" value="1"/>
</dbReference>
<dbReference type="SUPFAM" id="SSF101447">
    <property type="entry name" value="Formin homology 2 domain (FH2 domain)"/>
    <property type="match status" value="2"/>
</dbReference>
<dbReference type="PROSITE" id="PS51444">
    <property type="entry name" value="FH2"/>
    <property type="match status" value="2"/>
</dbReference>
<feature type="domain" description="FH2" evidence="2">
    <location>
        <begin position="492"/>
        <end position="884"/>
    </location>
</feature>
<dbReference type="PANTHER" id="PTHR45725">
    <property type="entry name" value="FORMIN HOMOLOGY 2 FAMILY MEMBER"/>
    <property type="match status" value="1"/>
</dbReference>